<dbReference type="Pfam" id="PF02518">
    <property type="entry name" value="HATPase_c"/>
    <property type="match status" value="1"/>
</dbReference>
<evidence type="ECO:0000256" key="5">
    <source>
        <dbReference type="ARBA" id="ARBA00022777"/>
    </source>
</evidence>
<evidence type="ECO:0000259" key="7">
    <source>
        <dbReference type="PROSITE" id="PS50109"/>
    </source>
</evidence>
<dbReference type="CDD" id="cd00075">
    <property type="entry name" value="HATPase"/>
    <property type="match status" value="1"/>
</dbReference>
<keyword evidence="10" id="KW-1185">Reference proteome</keyword>
<dbReference type="PANTHER" id="PTHR42878:SF13">
    <property type="entry name" value="HISTIDINE KINASE"/>
    <property type="match status" value="1"/>
</dbReference>
<keyword evidence="4" id="KW-0808">Transferase</keyword>
<keyword evidence="3" id="KW-0597">Phosphoprotein</keyword>
<dbReference type="SMART" id="SM00388">
    <property type="entry name" value="HisKA"/>
    <property type="match status" value="1"/>
</dbReference>
<dbReference type="Proteomes" id="UP001596472">
    <property type="component" value="Unassembled WGS sequence"/>
</dbReference>
<dbReference type="Gene3D" id="3.30.450.20">
    <property type="entry name" value="PAS domain"/>
    <property type="match status" value="1"/>
</dbReference>
<dbReference type="SUPFAM" id="SSF55785">
    <property type="entry name" value="PYP-like sensor domain (PAS domain)"/>
    <property type="match status" value="1"/>
</dbReference>
<dbReference type="SUPFAM" id="SSF55874">
    <property type="entry name" value="ATPase domain of HSP90 chaperone/DNA topoisomerase II/histidine kinase"/>
    <property type="match status" value="1"/>
</dbReference>
<dbReference type="EMBL" id="JBHTBS010000004">
    <property type="protein sequence ID" value="MFC7337464.1"/>
    <property type="molecule type" value="Genomic_DNA"/>
</dbReference>
<gene>
    <name evidence="9" type="ORF">ACFQY0_09780</name>
</gene>
<reference evidence="10" key="1">
    <citation type="journal article" date="2019" name="Int. J. Syst. Evol. Microbiol.">
        <title>The Global Catalogue of Microorganisms (GCM) 10K type strain sequencing project: providing services to taxonomists for standard genome sequencing and annotation.</title>
        <authorList>
            <consortium name="The Broad Institute Genomics Platform"/>
            <consortium name="The Broad Institute Genome Sequencing Center for Infectious Disease"/>
            <person name="Wu L."/>
            <person name="Ma J."/>
        </authorList>
    </citation>
    <scope>NUCLEOTIDE SEQUENCE [LARGE SCALE GENOMIC DNA]</scope>
    <source>
        <strain evidence="10">CGMCC 4.1467</strain>
    </source>
</reference>
<dbReference type="InterPro" id="IPR005467">
    <property type="entry name" value="His_kinase_dom"/>
</dbReference>
<comment type="catalytic activity">
    <reaction evidence="1">
        <text>ATP + protein L-histidine = ADP + protein N-phospho-L-histidine.</text>
        <dbReference type="EC" id="2.7.13.3"/>
    </reaction>
</comment>
<dbReference type="CDD" id="cd00130">
    <property type="entry name" value="PAS"/>
    <property type="match status" value="1"/>
</dbReference>
<dbReference type="InterPro" id="IPR004358">
    <property type="entry name" value="Sig_transdc_His_kin-like_C"/>
</dbReference>
<name>A0ABW2L6V2_9BACT</name>
<dbReference type="Gene3D" id="3.30.565.10">
    <property type="entry name" value="Histidine kinase-like ATPase, C-terminal domain"/>
    <property type="match status" value="1"/>
</dbReference>
<dbReference type="InterPro" id="IPR036890">
    <property type="entry name" value="HATPase_C_sf"/>
</dbReference>
<feature type="domain" description="Histidine kinase" evidence="7">
    <location>
        <begin position="160"/>
        <end position="371"/>
    </location>
</feature>
<evidence type="ECO:0000256" key="3">
    <source>
        <dbReference type="ARBA" id="ARBA00022553"/>
    </source>
</evidence>
<dbReference type="CDD" id="cd00082">
    <property type="entry name" value="HisKA"/>
    <property type="match status" value="1"/>
</dbReference>
<dbReference type="Pfam" id="PF00512">
    <property type="entry name" value="HisKA"/>
    <property type="match status" value="1"/>
</dbReference>
<dbReference type="SMART" id="SM00387">
    <property type="entry name" value="HATPase_c"/>
    <property type="match status" value="1"/>
</dbReference>
<dbReference type="InterPro" id="IPR050351">
    <property type="entry name" value="BphY/WalK/GraS-like"/>
</dbReference>
<organism evidence="9 10">
    <name type="scientific">Haloferula chungangensis</name>
    <dbReference type="NCBI Taxonomy" id="1048331"/>
    <lineage>
        <taxon>Bacteria</taxon>
        <taxon>Pseudomonadati</taxon>
        <taxon>Verrucomicrobiota</taxon>
        <taxon>Verrucomicrobiia</taxon>
        <taxon>Verrucomicrobiales</taxon>
        <taxon>Verrucomicrobiaceae</taxon>
        <taxon>Haloferula</taxon>
    </lineage>
</organism>
<evidence type="ECO:0000256" key="4">
    <source>
        <dbReference type="ARBA" id="ARBA00022679"/>
    </source>
</evidence>
<keyword evidence="6" id="KW-0472">Membrane</keyword>
<evidence type="ECO:0000256" key="1">
    <source>
        <dbReference type="ARBA" id="ARBA00000085"/>
    </source>
</evidence>
<keyword evidence="5 9" id="KW-0418">Kinase</keyword>
<dbReference type="PRINTS" id="PR00344">
    <property type="entry name" value="BCTRLSENSOR"/>
</dbReference>
<dbReference type="Gene3D" id="1.10.287.130">
    <property type="match status" value="1"/>
</dbReference>
<dbReference type="InterPro" id="IPR003661">
    <property type="entry name" value="HisK_dim/P_dom"/>
</dbReference>
<dbReference type="SMART" id="SM00091">
    <property type="entry name" value="PAS"/>
    <property type="match status" value="1"/>
</dbReference>
<sequence>MSEPGGRVMEEDFRDFFENALCGHLIINPDGRILKCNARMAEWLGYEVGEIEGERFASLLTIGGRIFHETHLAPLLRMQGYFDEIALELRDRSGGRLPVLVNACERRDETDKPLGIRLTAYKATDRQIYEQNLRDAKARAETRLLDAQETSQLREQFIAVLGHDLRNPLGAISMGTTILEKADLKPGERKMLGVMQDSITRMTELIDDVTDFARGRLGGQMTLKMERVNLQTDLVHVVEELRMAHPERQVVADDVLTDAIDCDPARISQILSNLVANALTHGAHDQAVTVRWSIHEGEFELSVSNGGEAIPEEQLLTIFEPFRKNGKDSNGSGLGLGLYIAAEASKAHAGRLTVSSSDERTCFTLRMPTRVLEKA</sequence>
<evidence type="ECO:0000313" key="10">
    <source>
        <dbReference type="Proteomes" id="UP001596472"/>
    </source>
</evidence>
<evidence type="ECO:0000259" key="8">
    <source>
        <dbReference type="PROSITE" id="PS50112"/>
    </source>
</evidence>
<comment type="caution">
    <text evidence="9">The sequence shown here is derived from an EMBL/GenBank/DDBJ whole genome shotgun (WGS) entry which is preliminary data.</text>
</comment>
<dbReference type="NCBIfam" id="TIGR00229">
    <property type="entry name" value="sensory_box"/>
    <property type="match status" value="1"/>
</dbReference>
<dbReference type="EC" id="2.7.13.3" evidence="2"/>
<dbReference type="InterPro" id="IPR036097">
    <property type="entry name" value="HisK_dim/P_sf"/>
</dbReference>
<dbReference type="PROSITE" id="PS50112">
    <property type="entry name" value="PAS"/>
    <property type="match status" value="1"/>
</dbReference>
<accession>A0ABW2L6V2</accession>
<evidence type="ECO:0000256" key="6">
    <source>
        <dbReference type="ARBA" id="ARBA00023136"/>
    </source>
</evidence>
<dbReference type="PANTHER" id="PTHR42878">
    <property type="entry name" value="TWO-COMPONENT HISTIDINE KINASE"/>
    <property type="match status" value="1"/>
</dbReference>
<dbReference type="InterPro" id="IPR003594">
    <property type="entry name" value="HATPase_dom"/>
</dbReference>
<dbReference type="Pfam" id="PF13426">
    <property type="entry name" value="PAS_9"/>
    <property type="match status" value="1"/>
</dbReference>
<protein>
    <recommendedName>
        <fullName evidence="2">histidine kinase</fullName>
        <ecNumber evidence="2">2.7.13.3</ecNumber>
    </recommendedName>
</protein>
<dbReference type="RefSeq" id="WP_379711767.1">
    <property type="nucleotide sequence ID" value="NZ_JBHTBS010000004.1"/>
</dbReference>
<proteinExistence type="predicted"/>
<feature type="domain" description="PAS" evidence="8">
    <location>
        <begin position="9"/>
        <end position="54"/>
    </location>
</feature>
<dbReference type="InterPro" id="IPR035965">
    <property type="entry name" value="PAS-like_dom_sf"/>
</dbReference>
<evidence type="ECO:0000256" key="2">
    <source>
        <dbReference type="ARBA" id="ARBA00012438"/>
    </source>
</evidence>
<dbReference type="InterPro" id="IPR000014">
    <property type="entry name" value="PAS"/>
</dbReference>
<dbReference type="GO" id="GO:0016301">
    <property type="term" value="F:kinase activity"/>
    <property type="evidence" value="ECO:0007669"/>
    <property type="project" value="UniProtKB-KW"/>
</dbReference>
<dbReference type="SUPFAM" id="SSF47384">
    <property type="entry name" value="Homodimeric domain of signal transducing histidine kinase"/>
    <property type="match status" value="1"/>
</dbReference>
<dbReference type="PROSITE" id="PS50109">
    <property type="entry name" value="HIS_KIN"/>
    <property type="match status" value="1"/>
</dbReference>
<evidence type="ECO:0000313" key="9">
    <source>
        <dbReference type="EMBL" id="MFC7337464.1"/>
    </source>
</evidence>